<dbReference type="OrthoDB" id="412018at2759"/>
<dbReference type="InterPro" id="IPR015942">
    <property type="entry name" value="Asp/Glu/hydantoin_racemase"/>
</dbReference>
<keyword evidence="4" id="KW-1185">Reference proteome</keyword>
<evidence type="ECO:0000313" key="3">
    <source>
        <dbReference type="EMBL" id="KAF2087917.1"/>
    </source>
</evidence>
<dbReference type="PANTHER" id="PTHR28047">
    <property type="entry name" value="PROTEIN DCG1"/>
    <property type="match status" value="1"/>
</dbReference>
<evidence type="ECO:0000313" key="4">
    <source>
        <dbReference type="Proteomes" id="UP000799776"/>
    </source>
</evidence>
<evidence type="ECO:0000256" key="1">
    <source>
        <dbReference type="ARBA" id="ARBA00038414"/>
    </source>
</evidence>
<name>A0A9P4LX94_9PEZI</name>
<evidence type="ECO:0000256" key="2">
    <source>
        <dbReference type="SAM" id="MobiDB-lite"/>
    </source>
</evidence>
<sequence>MADSQNDPPKRPSILIINPNSTPSMTASLEPLIQSLNLQTPPTLLTAPAPSPPSINSPADAHHSAQITLTHLAAHPTLLTPHAGILVACYSPHPLVAALRSHPATGPVIGIFEASILASLALLDASRGERFGIVSTGVIWETVLSAGVKEFLGTRDADDVDATEGAPRGRFAGVTSTGLSAAELHEAPDGVVRERIMEATRVLVRREGVRAVCLGCAGMVGMEGWVREACVEVLGVERGGRVRVVDGVKAGLVWLEGVLRCGF</sequence>
<dbReference type="PANTHER" id="PTHR28047:SF5">
    <property type="entry name" value="PROTEIN DCG1"/>
    <property type="match status" value="1"/>
</dbReference>
<dbReference type="EMBL" id="ML978718">
    <property type="protein sequence ID" value="KAF2087917.1"/>
    <property type="molecule type" value="Genomic_DNA"/>
</dbReference>
<dbReference type="Pfam" id="PF01177">
    <property type="entry name" value="Asp_Glu_race"/>
    <property type="match status" value="1"/>
</dbReference>
<dbReference type="Proteomes" id="UP000799776">
    <property type="component" value="Unassembled WGS sequence"/>
</dbReference>
<protein>
    <recommendedName>
        <fullName evidence="5">DCG1-like protein</fullName>
    </recommendedName>
</protein>
<dbReference type="InterPro" id="IPR053714">
    <property type="entry name" value="Iso_Racemase_Enz_sf"/>
</dbReference>
<gene>
    <name evidence="3" type="ORF">K490DRAFT_65197</name>
</gene>
<proteinExistence type="inferred from homology"/>
<reference evidence="3" key="1">
    <citation type="journal article" date="2020" name="Stud. Mycol.">
        <title>101 Dothideomycetes genomes: a test case for predicting lifestyles and emergence of pathogens.</title>
        <authorList>
            <person name="Haridas S."/>
            <person name="Albert R."/>
            <person name="Binder M."/>
            <person name="Bloem J."/>
            <person name="Labutti K."/>
            <person name="Salamov A."/>
            <person name="Andreopoulos B."/>
            <person name="Baker S."/>
            <person name="Barry K."/>
            <person name="Bills G."/>
            <person name="Bluhm B."/>
            <person name="Cannon C."/>
            <person name="Castanera R."/>
            <person name="Culley D."/>
            <person name="Daum C."/>
            <person name="Ezra D."/>
            <person name="Gonzalez J."/>
            <person name="Henrissat B."/>
            <person name="Kuo A."/>
            <person name="Liang C."/>
            <person name="Lipzen A."/>
            <person name="Lutzoni F."/>
            <person name="Magnuson J."/>
            <person name="Mondo S."/>
            <person name="Nolan M."/>
            <person name="Ohm R."/>
            <person name="Pangilinan J."/>
            <person name="Park H.-J."/>
            <person name="Ramirez L."/>
            <person name="Alfaro M."/>
            <person name="Sun H."/>
            <person name="Tritt A."/>
            <person name="Yoshinaga Y."/>
            <person name="Zwiers L.-H."/>
            <person name="Turgeon B."/>
            <person name="Goodwin S."/>
            <person name="Spatafora J."/>
            <person name="Crous P."/>
            <person name="Grigoriev I."/>
        </authorList>
    </citation>
    <scope>NUCLEOTIDE SEQUENCE</scope>
    <source>
        <strain evidence="3">CBS 121410</strain>
    </source>
</reference>
<dbReference type="AlphaFoldDB" id="A0A9P4LX94"/>
<feature type="region of interest" description="Disordered" evidence="2">
    <location>
        <begin position="1"/>
        <end position="20"/>
    </location>
</feature>
<dbReference type="Gene3D" id="3.40.50.12500">
    <property type="match status" value="1"/>
</dbReference>
<accession>A0A9P4LX94</accession>
<dbReference type="GO" id="GO:0047661">
    <property type="term" value="F:amino-acid racemase activity"/>
    <property type="evidence" value="ECO:0007669"/>
    <property type="project" value="InterPro"/>
</dbReference>
<comment type="caution">
    <text evidence="3">The sequence shown here is derived from an EMBL/GenBank/DDBJ whole genome shotgun (WGS) entry which is preliminary data.</text>
</comment>
<comment type="similarity">
    <text evidence="1">Belongs to the HyuE racemase family.</text>
</comment>
<dbReference type="InterPro" id="IPR052186">
    <property type="entry name" value="Hydantoin_racemase-like"/>
</dbReference>
<evidence type="ECO:0008006" key="5">
    <source>
        <dbReference type="Google" id="ProtNLM"/>
    </source>
</evidence>
<feature type="region of interest" description="Disordered" evidence="2">
    <location>
        <begin position="41"/>
        <end position="62"/>
    </location>
</feature>
<organism evidence="3 4">
    <name type="scientific">Saccharata proteae CBS 121410</name>
    <dbReference type="NCBI Taxonomy" id="1314787"/>
    <lineage>
        <taxon>Eukaryota</taxon>
        <taxon>Fungi</taxon>
        <taxon>Dikarya</taxon>
        <taxon>Ascomycota</taxon>
        <taxon>Pezizomycotina</taxon>
        <taxon>Dothideomycetes</taxon>
        <taxon>Dothideomycetes incertae sedis</taxon>
        <taxon>Botryosphaeriales</taxon>
        <taxon>Saccharataceae</taxon>
        <taxon>Saccharata</taxon>
    </lineage>
</organism>